<dbReference type="RefSeq" id="WP_011874324.1">
    <property type="nucleotide sequence ID" value="NC_009142.1"/>
</dbReference>
<protein>
    <recommendedName>
        <fullName evidence="4">PH domain-containing protein</fullName>
    </recommendedName>
</protein>
<evidence type="ECO:0008006" key="4">
    <source>
        <dbReference type="Google" id="ProtNLM"/>
    </source>
</evidence>
<reference evidence="2 3" key="1">
    <citation type="journal article" date="2007" name="Nat. Biotechnol.">
        <title>Complete genome sequence of the erythromycin-producing bacterium Saccharopolyspora erythraea NRRL23338.</title>
        <authorList>
            <person name="Oliynyk M."/>
            <person name="Samborskyy M."/>
            <person name="Lester J.B."/>
            <person name="Mironenko T."/>
            <person name="Scott N."/>
            <person name="Dickens S."/>
            <person name="Haydock S.F."/>
            <person name="Leadlay P.F."/>
        </authorList>
    </citation>
    <scope>NUCLEOTIDE SEQUENCE [LARGE SCALE GENOMIC DNA]</scope>
    <source>
        <strain evidence="3">ATCC 11635 / DSM 40517 / JCM 4748 / NBRC 13426 / NCIMB 8594 / NRRL 2338</strain>
    </source>
</reference>
<dbReference type="AlphaFoldDB" id="A4FHW6"/>
<evidence type="ECO:0000313" key="3">
    <source>
        <dbReference type="Proteomes" id="UP000006728"/>
    </source>
</evidence>
<proteinExistence type="predicted"/>
<keyword evidence="3" id="KW-1185">Reference proteome</keyword>
<name>A4FHW6_SACEN</name>
<keyword evidence="1" id="KW-0812">Transmembrane</keyword>
<evidence type="ECO:0000313" key="2">
    <source>
        <dbReference type="EMBL" id="CAM03641.1"/>
    </source>
</evidence>
<dbReference type="eggNOG" id="ENOG502ZNUU">
    <property type="taxonomic scope" value="Bacteria"/>
</dbReference>
<feature type="transmembrane region" description="Helical" evidence="1">
    <location>
        <begin position="24"/>
        <end position="48"/>
    </location>
</feature>
<keyword evidence="1" id="KW-1133">Transmembrane helix</keyword>
<sequence length="172" mass="18029">MGEENGLGALVDRFAVDGARRVRIAAVLLVVGLVTTVLFVVLAIPAYANSVTGDDVVPSVGLGAGVGLLLLGGWQGWLSLARRGESFQLHEGGLVHSYSGREVRAVRWDDVADITDHAKDTALARLLGGDVNCRIKPTGGKAVVITGLVDGAEHLVSAVRRAVEDRPPHPRA</sequence>
<organism evidence="2 3">
    <name type="scientific">Saccharopolyspora erythraea (strain ATCC 11635 / DSM 40517 / JCM 4748 / NBRC 13426 / NCIMB 8594 / NRRL 2338)</name>
    <dbReference type="NCBI Taxonomy" id="405948"/>
    <lineage>
        <taxon>Bacteria</taxon>
        <taxon>Bacillati</taxon>
        <taxon>Actinomycetota</taxon>
        <taxon>Actinomycetes</taxon>
        <taxon>Pseudonocardiales</taxon>
        <taxon>Pseudonocardiaceae</taxon>
        <taxon>Saccharopolyspora</taxon>
    </lineage>
</organism>
<feature type="transmembrane region" description="Helical" evidence="1">
    <location>
        <begin position="60"/>
        <end position="80"/>
    </location>
</feature>
<dbReference type="EMBL" id="AM420293">
    <property type="protein sequence ID" value="CAM03641.1"/>
    <property type="molecule type" value="Genomic_DNA"/>
</dbReference>
<keyword evidence="1" id="KW-0472">Membrane</keyword>
<dbReference type="Proteomes" id="UP000006728">
    <property type="component" value="Chromosome"/>
</dbReference>
<dbReference type="OrthoDB" id="3690259at2"/>
<dbReference type="HOGENOM" id="CLU_1554166_0_0_11"/>
<dbReference type="KEGG" id="sen:SACE_4372"/>
<evidence type="ECO:0000256" key="1">
    <source>
        <dbReference type="SAM" id="Phobius"/>
    </source>
</evidence>
<gene>
    <name evidence="2" type="ordered locus">SACE_4372</name>
</gene>
<accession>A4FHW6</accession>